<dbReference type="EMBL" id="JADCNL010000002">
    <property type="protein sequence ID" value="KAG0492278.1"/>
    <property type="molecule type" value="Genomic_DNA"/>
</dbReference>
<protein>
    <submittedName>
        <fullName evidence="1">Uncharacterized protein</fullName>
    </submittedName>
</protein>
<organism evidence="1 2">
    <name type="scientific">Vanilla planifolia</name>
    <name type="common">Vanilla</name>
    <dbReference type="NCBI Taxonomy" id="51239"/>
    <lineage>
        <taxon>Eukaryota</taxon>
        <taxon>Viridiplantae</taxon>
        <taxon>Streptophyta</taxon>
        <taxon>Embryophyta</taxon>
        <taxon>Tracheophyta</taxon>
        <taxon>Spermatophyta</taxon>
        <taxon>Magnoliopsida</taxon>
        <taxon>Liliopsida</taxon>
        <taxon>Asparagales</taxon>
        <taxon>Orchidaceae</taxon>
        <taxon>Vanilloideae</taxon>
        <taxon>Vanilleae</taxon>
        <taxon>Vanilla</taxon>
    </lineage>
</organism>
<evidence type="ECO:0000313" key="1">
    <source>
        <dbReference type="EMBL" id="KAG0492278.1"/>
    </source>
</evidence>
<dbReference type="AlphaFoldDB" id="A0A835VCE5"/>
<gene>
    <name evidence="1" type="ORF">HPP92_005676</name>
</gene>
<proteinExistence type="predicted"/>
<dbReference type="OrthoDB" id="6431331at2759"/>
<evidence type="ECO:0000313" key="2">
    <source>
        <dbReference type="Proteomes" id="UP000636800"/>
    </source>
</evidence>
<sequence length="127" mass="14286">MFPPCICPRAVYLSILQMKPITARPSVLTGEIKPEVSWDGIGALSSGLSLKLPNPRVGCSICFMHEPRERNSLLTQKLLLPKLNLGCYCIYQSKLVVFHVKKKVPLILNTKQVFFILARTTWLLSMS</sequence>
<reference evidence="1 2" key="1">
    <citation type="journal article" date="2020" name="Nat. Food">
        <title>A phased Vanilla planifolia genome enables genetic improvement of flavour and production.</title>
        <authorList>
            <person name="Hasing T."/>
            <person name="Tang H."/>
            <person name="Brym M."/>
            <person name="Khazi F."/>
            <person name="Huang T."/>
            <person name="Chambers A.H."/>
        </authorList>
    </citation>
    <scope>NUCLEOTIDE SEQUENCE [LARGE SCALE GENOMIC DNA]</scope>
    <source>
        <tissue evidence="1">Leaf</tissue>
    </source>
</reference>
<name>A0A835VCE5_VANPL</name>
<keyword evidence="2" id="KW-1185">Reference proteome</keyword>
<accession>A0A835VCE5</accession>
<dbReference type="Proteomes" id="UP000636800">
    <property type="component" value="Chromosome 2"/>
</dbReference>
<comment type="caution">
    <text evidence="1">The sequence shown here is derived from an EMBL/GenBank/DDBJ whole genome shotgun (WGS) entry which is preliminary data.</text>
</comment>